<dbReference type="InterPro" id="IPR050593">
    <property type="entry name" value="LovG"/>
</dbReference>
<dbReference type="GO" id="GO:0032526">
    <property type="term" value="P:response to retinoic acid"/>
    <property type="evidence" value="ECO:0007669"/>
    <property type="project" value="TreeGrafter"/>
</dbReference>
<organism evidence="4">
    <name type="scientific">Ixodes ricinus</name>
    <name type="common">Common tick</name>
    <name type="synonym">Acarus ricinus</name>
    <dbReference type="NCBI Taxonomy" id="34613"/>
    <lineage>
        <taxon>Eukaryota</taxon>
        <taxon>Metazoa</taxon>
        <taxon>Ecdysozoa</taxon>
        <taxon>Arthropoda</taxon>
        <taxon>Chelicerata</taxon>
        <taxon>Arachnida</taxon>
        <taxon>Acari</taxon>
        <taxon>Parasitiformes</taxon>
        <taxon>Ixodida</taxon>
        <taxon>Ixodoidea</taxon>
        <taxon>Ixodidae</taxon>
        <taxon>Ixodinae</taxon>
        <taxon>Ixodes</taxon>
    </lineage>
</organism>
<dbReference type="Pfam" id="PF03959">
    <property type="entry name" value="FSH1"/>
    <property type="match status" value="1"/>
</dbReference>
<dbReference type="InterPro" id="IPR005645">
    <property type="entry name" value="FSH-like_dom"/>
</dbReference>
<protein>
    <submittedName>
        <fullName evidence="4">Putative phospholipase</fullName>
    </submittedName>
</protein>
<dbReference type="PANTHER" id="PTHR48070">
    <property type="entry name" value="ESTERASE OVCA2"/>
    <property type="match status" value="1"/>
</dbReference>
<dbReference type="EMBL" id="GADI01005298">
    <property type="protein sequence ID" value="JAA68510.1"/>
    <property type="molecule type" value="mRNA"/>
</dbReference>
<sequence>MAALVLCLQSLGKLTTNFKFGVLIAGFKSRSTLHNVLYMDGLVKVPTLHIVGDTDAVIPKPQAMEIVPFFESPQVVCHPGGHFIPTGGSCKTDYLAFLREMLQVCGQRQFMENNEKPLE</sequence>
<dbReference type="GO" id="GO:0016787">
    <property type="term" value="F:hydrolase activity"/>
    <property type="evidence" value="ECO:0007669"/>
    <property type="project" value="UniProtKB-KW"/>
</dbReference>
<accession>A0A0K8RBJ6</accession>
<evidence type="ECO:0000259" key="3">
    <source>
        <dbReference type="Pfam" id="PF03959"/>
    </source>
</evidence>
<evidence type="ECO:0000256" key="2">
    <source>
        <dbReference type="ARBA" id="ARBA00022801"/>
    </source>
</evidence>
<proteinExistence type="evidence at transcript level"/>
<dbReference type="AlphaFoldDB" id="A0A0K8RBJ6"/>
<dbReference type="GO" id="GO:0005737">
    <property type="term" value="C:cytoplasm"/>
    <property type="evidence" value="ECO:0007669"/>
    <property type="project" value="TreeGrafter"/>
</dbReference>
<keyword evidence="2" id="KW-0378">Hydrolase</keyword>
<evidence type="ECO:0000313" key="4">
    <source>
        <dbReference type="EMBL" id="JAA68510.1"/>
    </source>
</evidence>
<comment type="similarity">
    <text evidence="1">Belongs to the LovG family.</text>
</comment>
<reference evidence="4" key="1">
    <citation type="submission" date="2012-12" db="EMBL/GenBank/DDBJ databases">
        <title>Identification and characterization of a phenylalanine ammonia-lyase gene family in Isatis indigotica Fort.</title>
        <authorList>
            <person name="Liu Q."/>
            <person name="Chen J."/>
            <person name="Zhou X."/>
            <person name="Di P."/>
            <person name="Xiao Y."/>
            <person name="Xuan H."/>
            <person name="Zhang L."/>
            <person name="Chen W."/>
        </authorList>
    </citation>
    <scope>NUCLEOTIDE SEQUENCE</scope>
    <source>
        <tissue evidence="4">Salivary gland</tissue>
    </source>
</reference>
<dbReference type="SUPFAM" id="SSF53474">
    <property type="entry name" value="alpha/beta-Hydrolases"/>
    <property type="match status" value="1"/>
</dbReference>
<evidence type="ECO:0000256" key="1">
    <source>
        <dbReference type="ARBA" id="ARBA00005863"/>
    </source>
</evidence>
<dbReference type="PANTHER" id="PTHR48070:SF6">
    <property type="entry name" value="ESTERASE OVCA2"/>
    <property type="match status" value="1"/>
</dbReference>
<feature type="domain" description="Serine hydrolase" evidence="3">
    <location>
        <begin position="2"/>
        <end position="88"/>
    </location>
</feature>
<name>A0A0K8RBJ6_IXORI</name>
<dbReference type="InterPro" id="IPR029058">
    <property type="entry name" value="AB_hydrolase_fold"/>
</dbReference>
<dbReference type="Gene3D" id="3.40.50.1820">
    <property type="entry name" value="alpha/beta hydrolase"/>
    <property type="match status" value="1"/>
</dbReference>
<dbReference type="GO" id="GO:0005634">
    <property type="term" value="C:nucleus"/>
    <property type="evidence" value="ECO:0007669"/>
    <property type="project" value="TreeGrafter"/>
</dbReference>